<dbReference type="OrthoDB" id="4896611at2759"/>
<proteinExistence type="predicted"/>
<dbReference type="InterPro" id="IPR036817">
    <property type="entry name" value="Transthyretin/HIU_hydrolase_sf"/>
</dbReference>
<dbReference type="EMBL" id="CP058938">
    <property type="protein sequence ID" value="QLI74193.1"/>
    <property type="molecule type" value="Genomic_DNA"/>
</dbReference>
<dbReference type="RefSeq" id="XP_014539304.1">
    <property type="nucleotide sequence ID" value="XM_014683818.1"/>
</dbReference>
<dbReference type="KEGG" id="mbrn:26247905"/>
<dbReference type="Gene3D" id="2.60.40.180">
    <property type="entry name" value="Transthyretin/hydroxyisourate hydrolase domain"/>
    <property type="match status" value="1"/>
</dbReference>
<dbReference type="GeneID" id="26247905"/>
<accession>A0A7D5V597</accession>
<reference evidence="1 2" key="1">
    <citation type="submission" date="2020-07" db="EMBL/GenBank/DDBJ databases">
        <title>Telomere length de novo assembly of all 7 chromosomes of the fungus, Metarhizium brunneum, using a novel assembly pipeline.</title>
        <authorList>
            <person name="Saud z."/>
            <person name="Kortsinoglou A."/>
            <person name="Kouvelis V.N."/>
            <person name="Butt T.M."/>
        </authorList>
    </citation>
    <scope>NUCLEOTIDE SEQUENCE [LARGE SCALE GENOMIC DNA]</scope>
    <source>
        <strain evidence="1 2">4556</strain>
    </source>
</reference>
<dbReference type="SUPFAM" id="SSF49472">
    <property type="entry name" value="Transthyretin (synonym: prealbumin)"/>
    <property type="match status" value="1"/>
</dbReference>
<evidence type="ECO:0000313" key="1">
    <source>
        <dbReference type="EMBL" id="QLI74193.1"/>
    </source>
</evidence>
<dbReference type="Proteomes" id="UP000510686">
    <property type="component" value="Chromosome 7"/>
</dbReference>
<organism evidence="1 2">
    <name type="scientific">Metarhizium brunneum</name>
    <dbReference type="NCBI Taxonomy" id="500148"/>
    <lineage>
        <taxon>Eukaryota</taxon>
        <taxon>Fungi</taxon>
        <taxon>Dikarya</taxon>
        <taxon>Ascomycota</taxon>
        <taxon>Pezizomycotina</taxon>
        <taxon>Sordariomycetes</taxon>
        <taxon>Hypocreomycetidae</taxon>
        <taxon>Hypocreales</taxon>
        <taxon>Clavicipitaceae</taxon>
        <taxon>Metarhizium</taxon>
    </lineage>
</organism>
<evidence type="ECO:0000313" key="2">
    <source>
        <dbReference type="Proteomes" id="UP000510686"/>
    </source>
</evidence>
<dbReference type="AlphaFoldDB" id="A0A7D5V597"/>
<keyword evidence="2" id="KW-1185">Reference proteome</keyword>
<gene>
    <name evidence="1" type="ORF">G6M90_00g113050</name>
</gene>
<name>A0A7D5V597_9HYPO</name>
<protein>
    <submittedName>
        <fullName evidence="1">Uncharacterized protein</fullName>
    </submittedName>
</protein>
<sequence length="173" mass="19237">MNNDSEQTRQDRMAPITCKVIDTTNRGQPGVYVVLECKDQQHHVIATLESVTDEDGGISLWFPTPSQGRMDEVEPQIVDSRVSPRVSLTFFPHAPLSTCPAPFLSVQTDLYLDREECHGIILYLDPNPRLEHCPFPVASPLTQVPSRQELPIPSPLILPPPVSPKQAITDTSM</sequence>